<reference evidence="2" key="1">
    <citation type="submission" date="2022-12" db="EMBL/GenBank/DDBJ databases">
        <authorList>
            <person name="Webb A."/>
        </authorList>
    </citation>
    <scope>NUCLEOTIDE SEQUENCE</scope>
    <source>
        <strain evidence="2">Hp1</strain>
    </source>
</reference>
<proteinExistence type="predicted"/>
<accession>A0AAV0UQ18</accession>
<feature type="compositionally biased region" description="Basic residues" evidence="1">
    <location>
        <begin position="105"/>
        <end position="115"/>
    </location>
</feature>
<dbReference type="EMBL" id="CANTFL010001403">
    <property type="protein sequence ID" value="CAI5738971.1"/>
    <property type="molecule type" value="Genomic_DNA"/>
</dbReference>
<feature type="compositionally biased region" description="Basic and acidic residues" evidence="1">
    <location>
        <begin position="88"/>
        <end position="104"/>
    </location>
</feature>
<sequence length="190" mass="21895">MPAVKDVARVERPTGHDSDSDEAPDVVTNQNAMETMFTQRREETAAREHAKSATKRKRKSRQETEVPELPDDVLLAVAARNAEEEGTDGEKRETMEKEEKEAGRTKRRERTKRGNVAKLVMQAQKTHTRQFGNIYVQKLETLETTQTREVSDSAREFLKLRTAPMRQRMNVLEGHSSLFTKKQKYHSQQL</sequence>
<name>A0AAV0UQ18_HYABA</name>
<comment type="caution">
    <text evidence="2">The sequence shown here is derived from an EMBL/GenBank/DDBJ whole genome shotgun (WGS) entry which is preliminary data.</text>
</comment>
<dbReference type="AlphaFoldDB" id="A0AAV0UQ18"/>
<feature type="compositionally biased region" description="Polar residues" evidence="1">
    <location>
        <begin position="27"/>
        <end position="38"/>
    </location>
</feature>
<protein>
    <submittedName>
        <fullName evidence="2">Uncharacterized protein</fullName>
    </submittedName>
</protein>
<dbReference type="Proteomes" id="UP001162031">
    <property type="component" value="Unassembled WGS sequence"/>
</dbReference>
<evidence type="ECO:0000313" key="2">
    <source>
        <dbReference type="EMBL" id="CAI5738971.1"/>
    </source>
</evidence>
<organism evidence="2 3">
    <name type="scientific">Hyaloperonospora brassicae</name>
    <name type="common">Brassica downy mildew</name>
    <name type="synonym">Peronospora brassicae</name>
    <dbReference type="NCBI Taxonomy" id="162125"/>
    <lineage>
        <taxon>Eukaryota</taxon>
        <taxon>Sar</taxon>
        <taxon>Stramenopiles</taxon>
        <taxon>Oomycota</taxon>
        <taxon>Peronosporomycetes</taxon>
        <taxon>Peronosporales</taxon>
        <taxon>Peronosporaceae</taxon>
        <taxon>Hyaloperonospora</taxon>
    </lineage>
</organism>
<feature type="compositionally biased region" description="Basic and acidic residues" evidence="1">
    <location>
        <begin position="1"/>
        <end position="18"/>
    </location>
</feature>
<keyword evidence="3" id="KW-1185">Reference proteome</keyword>
<feature type="compositionally biased region" description="Basic and acidic residues" evidence="1">
    <location>
        <begin position="39"/>
        <end position="51"/>
    </location>
</feature>
<feature type="region of interest" description="Disordered" evidence="1">
    <location>
        <begin position="1"/>
        <end position="115"/>
    </location>
</feature>
<evidence type="ECO:0000256" key="1">
    <source>
        <dbReference type="SAM" id="MobiDB-lite"/>
    </source>
</evidence>
<gene>
    <name evidence="2" type="ORF">HBR001_LOCUS7663</name>
</gene>
<evidence type="ECO:0000313" key="3">
    <source>
        <dbReference type="Proteomes" id="UP001162031"/>
    </source>
</evidence>